<keyword evidence="2 5" id="KW-0489">Methyltransferase</keyword>
<comment type="similarity">
    <text evidence="1">Belongs to the methyltransferase superfamily.</text>
</comment>
<dbReference type="GO" id="GO:0032259">
    <property type="term" value="P:methylation"/>
    <property type="evidence" value="ECO:0007669"/>
    <property type="project" value="UniProtKB-KW"/>
</dbReference>
<dbReference type="AlphaFoldDB" id="A0A846MV47"/>
<sequence>MSDLASRQFSPRAAAYVSSAVHAAGADLEALKSFVTAQGFARVLDLGCGGGHVSFTMAPHAGAVVAYDLSQAMLAVVAQEAQSRGLTNISTVQGAAETLPFANASFDFVATRYSAHHWLDVPAALHEVHRVLKPGGALMVMDGVAPEDPASDTFLQTIEMLRDPSHVRDYSVREWEAMLREAGFTPEPPVRARLRLEFKSWIARMQTPAVLSTAITALQATAQDSVRARLGLEPDGSFQLDTASILARR</sequence>
<evidence type="ECO:0000313" key="6">
    <source>
        <dbReference type="Proteomes" id="UP000570514"/>
    </source>
</evidence>
<dbReference type="Pfam" id="PF08241">
    <property type="entry name" value="Methyltransf_11"/>
    <property type="match status" value="1"/>
</dbReference>
<evidence type="ECO:0000259" key="4">
    <source>
        <dbReference type="Pfam" id="PF08241"/>
    </source>
</evidence>
<keyword evidence="3 5" id="KW-0808">Transferase</keyword>
<dbReference type="CDD" id="cd02440">
    <property type="entry name" value="AdoMet_MTases"/>
    <property type="match status" value="1"/>
</dbReference>
<dbReference type="InterPro" id="IPR013216">
    <property type="entry name" value="Methyltransf_11"/>
</dbReference>
<dbReference type="Gene3D" id="3.40.50.150">
    <property type="entry name" value="Vaccinia Virus protein VP39"/>
    <property type="match status" value="1"/>
</dbReference>
<comment type="caution">
    <text evidence="5">The sequence shown here is derived from an EMBL/GenBank/DDBJ whole genome shotgun (WGS) entry which is preliminary data.</text>
</comment>
<dbReference type="InterPro" id="IPR029063">
    <property type="entry name" value="SAM-dependent_MTases_sf"/>
</dbReference>
<reference evidence="5 6" key="1">
    <citation type="submission" date="2020-03" db="EMBL/GenBank/DDBJ databases">
        <title>Genomic Encyclopedia of Type Strains, Phase IV (KMG-IV): sequencing the most valuable type-strain genomes for metagenomic binning, comparative biology and taxonomic classification.</title>
        <authorList>
            <person name="Goeker M."/>
        </authorList>
    </citation>
    <scope>NUCLEOTIDE SEQUENCE [LARGE SCALE GENOMIC DNA]</scope>
    <source>
        <strain evidence="5 6">DSM 19867</strain>
    </source>
</reference>
<dbReference type="InterPro" id="IPR051052">
    <property type="entry name" value="Diverse_substrate_MTase"/>
</dbReference>
<accession>A0A846MV47</accession>
<dbReference type="EMBL" id="JAASRM010000001">
    <property type="protein sequence ID" value="NIK87233.1"/>
    <property type="molecule type" value="Genomic_DNA"/>
</dbReference>
<dbReference type="PANTHER" id="PTHR44942">
    <property type="entry name" value="METHYLTRANSF_11 DOMAIN-CONTAINING PROTEIN"/>
    <property type="match status" value="1"/>
</dbReference>
<dbReference type="Proteomes" id="UP000570514">
    <property type="component" value="Unassembled WGS sequence"/>
</dbReference>
<gene>
    <name evidence="5" type="ORF">FHS83_000551</name>
</gene>
<feature type="domain" description="Methyltransferase type 11" evidence="4">
    <location>
        <begin position="44"/>
        <end position="139"/>
    </location>
</feature>
<organism evidence="5 6">
    <name type="scientific">Rhizomicrobium palustre</name>
    <dbReference type="NCBI Taxonomy" id="189966"/>
    <lineage>
        <taxon>Bacteria</taxon>
        <taxon>Pseudomonadati</taxon>
        <taxon>Pseudomonadota</taxon>
        <taxon>Alphaproteobacteria</taxon>
        <taxon>Micropepsales</taxon>
        <taxon>Micropepsaceae</taxon>
        <taxon>Rhizomicrobium</taxon>
    </lineage>
</organism>
<dbReference type="SUPFAM" id="SSF53335">
    <property type="entry name" value="S-adenosyl-L-methionine-dependent methyltransferases"/>
    <property type="match status" value="1"/>
</dbReference>
<evidence type="ECO:0000256" key="1">
    <source>
        <dbReference type="ARBA" id="ARBA00008361"/>
    </source>
</evidence>
<evidence type="ECO:0000313" key="5">
    <source>
        <dbReference type="EMBL" id="NIK87233.1"/>
    </source>
</evidence>
<evidence type="ECO:0000256" key="2">
    <source>
        <dbReference type="ARBA" id="ARBA00022603"/>
    </source>
</evidence>
<keyword evidence="6" id="KW-1185">Reference proteome</keyword>
<dbReference type="GO" id="GO:0008757">
    <property type="term" value="F:S-adenosylmethionine-dependent methyltransferase activity"/>
    <property type="evidence" value="ECO:0007669"/>
    <property type="project" value="InterPro"/>
</dbReference>
<proteinExistence type="inferred from homology"/>
<dbReference type="RefSeq" id="WP_167080649.1">
    <property type="nucleotide sequence ID" value="NZ_BAAADC010000001.1"/>
</dbReference>
<protein>
    <submittedName>
        <fullName evidence="5">SAM-dependent methyltransferase</fullName>
    </submittedName>
</protein>
<name>A0A846MV47_9PROT</name>
<dbReference type="PANTHER" id="PTHR44942:SF4">
    <property type="entry name" value="METHYLTRANSFERASE TYPE 11 DOMAIN-CONTAINING PROTEIN"/>
    <property type="match status" value="1"/>
</dbReference>
<evidence type="ECO:0000256" key="3">
    <source>
        <dbReference type="ARBA" id="ARBA00022679"/>
    </source>
</evidence>